<sequence length="186" mass="21684">MEKLLEDYSPRVLVRTMVFLNSKQFGLKSRMGHRALRCHLPQITLHESPGETPHLKYVEDVSKSKQGGLKHRRVRRKEVMHYANAILECTRSTRHSAHLRETNYLQPRRKYEESDKIWFTKQQMGYNSIQLVVPDLLRSAGIVGNFTNHSLRATAATSLYEHGVDEQLIMERAGHRSVEGYQLEHY</sequence>
<dbReference type="Proteomes" id="UP000694865">
    <property type="component" value="Unplaced"/>
</dbReference>
<gene>
    <name evidence="4" type="primary">LOC102800591</name>
</gene>
<dbReference type="InterPro" id="IPR002104">
    <property type="entry name" value="Integrase_catalytic"/>
</dbReference>
<dbReference type="InterPro" id="IPR013762">
    <property type="entry name" value="Integrase-like_cat_sf"/>
</dbReference>
<dbReference type="InterPro" id="IPR011010">
    <property type="entry name" value="DNA_brk_join_enz"/>
</dbReference>
<dbReference type="Pfam" id="PF00589">
    <property type="entry name" value="Phage_integrase"/>
    <property type="match status" value="1"/>
</dbReference>
<dbReference type="SUPFAM" id="SSF56349">
    <property type="entry name" value="DNA breaking-rejoining enzymes"/>
    <property type="match status" value="1"/>
</dbReference>
<protein>
    <submittedName>
        <fullName evidence="4">Uncharacterized protein LOC102800591</fullName>
    </submittedName>
</protein>
<reference evidence="4" key="1">
    <citation type="submission" date="2025-08" db="UniProtKB">
        <authorList>
            <consortium name="RefSeq"/>
        </authorList>
    </citation>
    <scope>IDENTIFICATION</scope>
    <source>
        <tissue evidence="4">Testes</tissue>
    </source>
</reference>
<proteinExistence type="predicted"/>
<dbReference type="RefSeq" id="XP_006815954.1">
    <property type="nucleotide sequence ID" value="XM_006815891.1"/>
</dbReference>
<evidence type="ECO:0000313" key="4">
    <source>
        <dbReference type="RefSeq" id="XP_006815954.1"/>
    </source>
</evidence>
<organism evidence="3 4">
    <name type="scientific">Saccoglossus kowalevskii</name>
    <name type="common">Acorn worm</name>
    <dbReference type="NCBI Taxonomy" id="10224"/>
    <lineage>
        <taxon>Eukaryota</taxon>
        <taxon>Metazoa</taxon>
        <taxon>Hemichordata</taxon>
        <taxon>Enteropneusta</taxon>
        <taxon>Harrimaniidae</taxon>
        <taxon>Saccoglossus</taxon>
    </lineage>
</organism>
<dbReference type="CDD" id="cd00397">
    <property type="entry name" value="DNA_BRE_C"/>
    <property type="match status" value="1"/>
</dbReference>
<keyword evidence="1" id="KW-0233">DNA recombination</keyword>
<evidence type="ECO:0000313" key="3">
    <source>
        <dbReference type="Proteomes" id="UP000694865"/>
    </source>
</evidence>
<evidence type="ECO:0000259" key="2">
    <source>
        <dbReference type="PROSITE" id="PS51898"/>
    </source>
</evidence>
<dbReference type="GeneID" id="102800591"/>
<dbReference type="Gene3D" id="1.10.443.10">
    <property type="entry name" value="Intergrase catalytic core"/>
    <property type="match status" value="1"/>
</dbReference>
<keyword evidence="3" id="KW-1185">Reference proteome</keyword>
<accession>A0ABM0M7G3</accession>
<feature type="domain" description="Tyr recombinase" evidence="2">
    <location>
        <begin position="1"/>
        <end position="186"/>
    </location>
</feature>
<dbReference type="PROSITE" id="PS51898">
    <property type="entry name" value="TYR_RECOMBINASE"/>
    <property type="match status" value="1"/>
</dbReference>
<evidence type="ECO:0000256" key="1">
    <source>
        <dbReference type="ARBA" id="ARBA00023172"/>
    </source>
</evidence>
<name>A0ABM0M7G3_SACKO</name>